<dbReference type="InterPro" id="IPR029063">
    <property type="entry name" value="SAM-dependent_MTases_sf"/>
</dbReference>
<feature type="transmembrane region" description="Helical" evidence="1">
    <location>
        <begin position="12"/>
        <end position="35"/>
    </location>
</feature>
<evidence type="ECO:0000313" key="2">
    <source>
        <dbReference type="EMBL" id="CRH06265.1"/>
    </source>
</evidence>
<dbReference type="SUPFAM" id="SSF53335">
    <property type="entry name" value="S-adenosyl-L-methionine-dependent methyltransferases"/>
    <property type="match status" value="1"/>
</dbReference>
<keyword evidence="1" id="KW-0812">Transmembrane</keyword>
<accession>A0A1S7LH56</accession>
<sequence>MEAMSEFEAILAFSVLLIGLAVALYLVVYTLLTGAPPMPSSTRMRLACVDLLPSKVKGEVIELGSGWGGLTFLLYRRYKGQQVIGLERSPLPWLVAWFRALLVGGPQFKKQDFTQHPLDGVGLCVCYLNPEVMVPTAAWLEQGMPKGGWVGSIGFAIPGKEPVKVQRVDDLLKTPIYLYRY</sequence>
<keyword evidence="2" id="KW-0808">Transferase</keyword>
<proteinExistence type="predicted"/>
<reference evidence="2" key="1">
    <citation type="submission" date="2015-04" db="EMBL/GenBank/DDBJ databases">
        <authorList>
            <person name="Syromyatnikov M.Y."/>
            <person name="Popov V.N."/>
        </authorList>
    </citation>
    <scope>NUCLEOTIDE SEQUENCE</scope>
    <source>
        <strain evidence="2">MO-1</strain>
    </source>
</reference>
<keyword evidence="1" id="KW-1133">Transmembrane helix</keyword>
<dbReference type="EC" id="2.1.1.-" evidence="2"/>
<dbReference type="Gene3D" id="3.40.50.150">
    <property type="entry name" value="Vaccinia Virus protein VP39"/>
    <property type="match status" value="1"/>
</dbReference>
<evidence type="ECO:0000256" key="1">
    <source>
        <dbReference type="SAM" id="Phobius"/>
    </source>
</evidence>
<keyword evidence="2" id="KW-0489">Methyltransferase</keyword>
<gene>
    <name evidence="2" type="ORF">MAGMO_2094</name>
</gene>
<organism evidence="2">
    <name type="scientific">Magnetococcus massalia (strain MO-1)</name>
    <dbReference type="NCBI Taxonomy" id="451514"/>
    <lineage>
        <taxon>Bacteria</taxon>
        <taxon>Pseudomonadati</taxon>
        <taxon>Pseudomonadota</taxon>
        <taxon>Magnetococcia</taxon>
        <taxon>Magnetococcales</taxon>
        <taxon>Magnetococcaceae</taxon>
        <taxon>Magnetococcus</taxon>
    </lineage>
</organism>
<name>A0A1S7LH56_MAGMO</name>
<keyword evidence="1" id="KW-0472">Membrane</keyword>
<dbReference type="GO" id="GO:0008168">
    <property type="term" value="F:methyltransferase activity"/>
    <property type="evidence" value="ECO:0007669"/>
    <property type="project" value="UniProtKB-KW"/>
</dbReference>
<dbReference type="AlphaFoldDB" id="A0A1S7LH56"/>
<protein>
    <submittedName>
        <fullName evidence="2">Putative S-adenosyl-L-methionine-dependent methyltransferases</fullName>
        <ecNumber evidence="2">2.1.1.-</ecNumber>
    </submittedName>
</protein>
<dbReference type="EMBL" id="LO017727">
    <property type="protein sequence ID" value="CRH06265.1"/>
    <property type="molecule type" value="Genomic_DNA"/>
</dbReference>
<dbReference type="GO" id="GO:0032259">
    <property type="term" value="P:methylation"/>
    <property type="evidence" value="ECO:0007669"/>
    <property type="project" value="UniProtKB-KW"/>
</dbReference>